<feature type="compositionally biased region" description="Low complexity" evidence="1">
    <location>
        <begin position="417"/>
        <end position="431"/>
    </location>
</feature>
<proteinExistence type="predicted"/>
<gene>
    <name evidence="4" type="ORF">NCTC13156_01636</name>
</gene>
<feature type="region of interest" description="Disordered" evidence="1">
    <location>
        <begin position="414"/>
        <end position="445"/>
    </location>
</feature>
<sequence>MKKIIFASALLCGLLYAQGTPAVEITQEDIAIQNKISDANQKIESKSVEDFFEEFADNYGIEYGQTENGKTFYSGYGDVTKKEGSQDFSRALSIGYQRAIANIQAEFIKDAFGRIANEKIITYLQDSSSNAREFEELPKGGAISQIFDKVKQLAGAKLDKALSDLGVNVEGLTEERKKEIFRDEFISESLTQAYGNMSGLVSVQTIVTQTSNGNYRIGVIAVMSDKTRAIAQDMARNRMPSIKGKGGKPIKEYLPKEDKDYLNEYGIRLVYDENGAPVILSYGTWGFSKDSSTDSRILDRLESRAKETASTNADTAIMEFVNTEITYSNKQTIGDLIQTTLKETRTADNVSLSEQSLDEIIDKSLSQIKIKSSGKLRGIRTLKRWTYEDENGVVFVGAVRAYSYANYLNTTQAITPKDSSTTGTSQKSTTKVQRSSNMVNDLDDF</sequence>
<dbReference type="InterPro" id="IPR049286">
    <property type="entry name" value="DUF6844"/>
</dbReference>
<evidence type="ECO:0000313" key="5">
    <source>
        <dbReference type="Proteomes" id="UP000255269"/>
    </source>
</evidence>
<dbReference type="RefSeq" id="WP_115057195.1">
    <property type="nucleotide sequence ID" value="NZ_UGJF01000001.1"/>
</dbReference>
<dbReference type="Pfam" id="PF20891">
    <property type="entry name" value="DUF6844"/>
    <property type="match status" value="1"/>
</dbReference>
<protein>
    <recommendedName>
        <fullName evidence="3">DUF6844 domain-containing protein</fullName>
    </recommendedName>
</protein>
<feature type="chain" id="PRO_5016589657" description="DUF6844 domain-containing protein" evidence="2">
    <location>
        <begin position="23"/>
        <end position="445"/>
    </location>
</feature>
<dbReference type="Proteomes" id="UP000255269">
    <property type="component" value="Unassembled WGS sequence"/>
</dbReference>
<accession>A0A377Q274</accession>
<evidence type="ECO:0000259" key="3">
    <source>
        <dbReference type="Pfam" id="PF20891"/>
    </source>
</evidence>
<evidence type="ECO:0000313" key="4">
    <source>
        <dbReference type="EMBL" id="STQ88782.1"/>
    </source>
</evidence>
<feature type="domain" description="DUF6844" evidence="3">
    <location>
        <begin position="144"/>
        <end position="235"/>
    </location>
</feature>
<keyword evidence="2" id="KW-0732">Signal</keyword>
<dbReference type="EMBL" id="UGJF01000001">
    <property type="protein sequence ID" value="STQ88782.1"/>
    <property type="molecule type" value="Genomic_DNA"/>
</dbReference>
<evidence type="ECO:0000256" key="1">
    <source>
        <dbReference type="SAM" id="MobiDB-lite"/>
    </source>
</evidence>
<evidence type="ECO:0000256" key="2">
    <source>
        <dbReference type="SAM" id="SignalP"/>
    </source>
</evidence>
<name>A0A377Q274_9HELI</name>
<feature type="signal peptide" evidence="2">
    <location>
        <begin position="1"/>
        <end position="22"/>
    </location>
</feature>
<reference evidence="4 5" key="1">
    <citation type="submission" date="2018-06" db="EMBL/GenBank/DDBJ databases">
        <authorList>
            <consortium name="Pathogen Informatics"/>
            <person name="Doyle S."/>
        </authorList>
    </citation>
    <scope>NUCLEOTIDE SEQUENCE [LARGE SCALE GENOMIC DNA]</scope>
    <source>
        <strain evidence="4 5">NCTC13156</strain>
    </source>
</reference>
<dbReference type="AlphaFoldDB" id="A0A377Q274"/>
<organism evidence="4 5">
    <name type="scientific">Helicobacter pullorum</name>
    <dbReference type="NCBI Taxonomy" id="35818"/>
    <lineage>
        <taxon>Bacteria</taxon>
        <taxon>Pseudomonadati</taxon>
        <taxon>Campylobacterota</taxon>
        <taxon>Epsilonproteobacteria</taxon>
        <taxon>Campylobacterales</taxon>
        <taxon>Helicobacteraceae</taxon>
        <taxon>Helicobacter</taxon>
    </lineage>
</organism>